<evidence type="ECO:0000256" key="8">
    <source>
        <dbReference type="PIRSR" id="PIRSR005539-1"/>
    </source>
</evidence>
<evidence type="ECO:0000313" key="10">
    <source>
        <dbReference type="EMBL" id="SMC07037.1"/>
    </source>
</evidence>
<dbReference type="EMBL" id="FWWY01000001">
    <property type="protein sequence ID" value="SMC07037.1"/>
    <property type="molecule type" value="Genomic_DNA"/>
</dbReference>
<dbReference type="STRING" id="28034.BFX07_06195"/>
<evidence type="ECO:0000256" key="1">
    <source>
        <dbReference type="ARBA" id="ARBA00001585"/>
    </source>
</evidence>
<dbReference type="RefSeq" id="WP_020374915.1">
    <property type="nucleotide sequence ID" value="NZ_FWWY01000001.1"/>
</dbReference>
<feature type="active site" description="Proton donor" evidence="8">
    <location>
        <position position="269"/>
    </location>
</feature>
<evidence type="ECO:0000256" key="2">
    <source>
        <dbReference type="ARBA" id="ARBA00010088"/>
    </source>
</evidence>
<dbReference type="PIRSF" id="PIRSF005539">
    <property type="entry name" value="Pept_S33_TRI_F1"/>
    <property type="match status" value="1"/>
</dbReference>
<dbReference type="GO" id="GO:0004177">
    <property type="term" value="F:aminopeptidase activity"/>
    <property type="evidence" value="ECO:0007669"/>
    <property type="project" value="UniProtKB-KW"/>
</dbReference>
<dbReference type="OrthoDB" id="9775557at2"/>
<gene>
    <name evidence="10" type="ORF">SAMN00768000_3166</name>
</gene>
<comment type="similarity">
    <text evidence="2 7">Belongs to the peptidase S33 family.</text>
</comment>
<accession>A0A1W1WL72</accession>
<keyword evidence="7" id="KW-0645">Protease</keyword>
<name>A0A1W1WL72_SULTA</name>
<dbReference type="NCBIfam" id="TIGR01250">
    <property type="entry name" value="pro_imino_pep_2"/>
    <property type="match status" value="1"/>
</dbReference>
<evidence type="ECO:0000256" key="7">
    <source>
        <dbReference type="PIRNR" id="PIRNR005539"/>
    </source>
</evidence>
<dbReference type="Proteomes" id="UP000192660">
    <property type="component" value="Unassembled WGS sequence"/>
</dbReference>
<dbReference type="AlphaFoldDB" id="A0A1W1WL72"/>
<sequence>MDGQTRIVPVRSQYHVWTRQVGHGSIPILLLHGGPGATHEYLECFSQYLPLDKYTLYFFDQLDSYYSDQPGNPELWTVEGFVDEVDDVRRGLNLSQFYLLGQSWGGLLAIEYALKYGTHLKGVIISNMVASIDAYVQYLNTLRRQLPQDIQDALERYESMEAYQNSHYQELVLQHLYTKHLCRLDPWPEPVTRSLSRMNTKIYEYMQGPNEFVVTGTFKDWNRWNDLHHIAIPALVIGGRYDTMDPVALEKMGQMIPKGYSVICEKGSHMAMWDDPETYYPALEEFIASCETTN</sequence>
<dbReference type="PANTHER" id="PTHR43798:SF33">
    <property type="entry name" value="HYDROLASE, PUTATIVE (AFU_ORTHOLOGUE AFUA_2G14860)-RELATED"/>
    <property type="match status" value="1"/>
</dbReference>
<dbReference type="PRINTS" id="PR00793">
    <property type="entry name" value="PROAMNOPTASE"/>
</dbReference>
<dbReference type="GO" id="GO:0016020">
    <property type="term" value="C:membrane"/>
    <property type="evidence" value="ECO:0007669"/>
    <property type="project" value="TreeGrafter"/>
</dbReference>
<keyword evidence="5 7" id="KW-0378">Hydrolase</keyword>
<dbReference type="InterPro" id="IPR050266">
    <property type="entry name" value="AB_hydrolase_sf"/>
</dbReference>
<dbReference type="PANTHER" id="PTHR43798">
    <property type="entry name" value="MONOACYLGLYCEROL LIPASE"/>
    <property type="match status" value="1"/>
</dbReference>
<feature type="active site" evidence="8">
    <location>
        <position position="242"/>
    </location>
</feature>
<comment type="function">
    <text evidence="7">Releases the N-terminal proline from various substrates.</text>
</comment>
<dbReference type="Gene3D" id="3.40.50.1820">
    <property type="entry name" value="alpha/beta hydrolase"/>
    <property type="match status" value="1"/>
</dbReference>
<dbReference type="InterPro" id="IPR029058">
    <property type="entry name" value="AB_hydrolase_fold"/>
</dbReference>
<dbReference type="InterPro" id="IPR000073">
    <property type="entry name" value="AB_hydrolase_1"/>
</dbReference>
<evidence type="ECO:0000256" key="3">
    <source>
        <dbReference type="ARBA" id="ARBA00012568"/>
    </source>
</evidence>
<organism evidence="10 11">
    <name type="scientific">Sulfobacillus thermosulfidooxidans (strain DSM 9293 / VKM B-1269 / AT-1)</name>
    <dbReference type="NCBI Taxonomy" id="929705"/>
    <lineage>
        <taxon>Bacteria</taxon>
        <taxon>Bacillati</taxon>
        <taxon>Bacillota</taxon>
        <taxon>Clostridia</taxon>
        <taxon>Eubacteriales</taxon>
        <taxon>Clostridiales Family XVII. Incertae Sedis</taxon>
        <taxon>Sulfobacillus</taxon>
    </lineage>
</organism>
<protein>
    <recommendedName>
        <fullName evidence="4 7">Proline iminopeptidase</fullName>
        <shortName evidence="7">PIP</shortName>
        <ecNumber evidence="3 7">3.4.11.5</ecNumber>
    </recommendedName>
    <alternativeName>
        <fullName evidence="6 7">Prolyl aminopeptidase</fullName>
    </alternativeName>
</protein>
<dbReference type="EC" id="3.4.11.5" evidence="3 7"/>
<dbReference type="SUPFAM" id="SSF53474">
    <property type="entry name" value="alpha/beta-Hydrolases"/>
    <property type="match status" value="1"/>
</dbReference>
<evidence type="ECO:0000256" key="5">
    <source>
        <dbReference type="ARBA" id="ARBA00022801"/>
    </source>
</evidence>
<evidence type="ECO:0000259" key="9">
    <source>
        <dbReference type="Pfam" id="PF00561"/>
    </source>
</evidence>
<dbReference type="InterPro" id="IPR002410">
    <property type="entry name" value="Peptidase_S33"/>
</dbReference>
<dbReference type="Pfam" id="PF00561">
    <property type="entry name" value="Abhydrolase_1"/>
    <property type="match status" value="1"/>
</dbReference>
<dbReference type="InterPro" id="IPR005945">
    <property type="entry name" value="Pro_imino_pep"/>
</dbReference>
<keyword evidence="11" id="KW-1185">Reference proteome</keyword>
<feature type="domain" description="AB hydrolase-1" evidence="9">
    <location>
        <begin position="27"/>
        <end position="276"/>
    </location>
</feature>
<evidence type="ECO:0000256" key="4">
    <source>
        <dbReference type="ARBA" id="ARBA00021843"/>
    </source>
</evidence>
<evidence type="ECO:0000313" key="11">
    <source>
        <dbReference type="Proteomes" id="UP000192660"/>
    </source>
</evidence>
<dbReference type="GO" id="GO:0006508">
    <property type="term" value="P:proteolysis"/>
    <property type="evidence" value="ECO:0007669"/>
    <property type="project" value="UniProtKB-KW"/>
</dbReference>
<reference evidence="11" key="1">
    <citation type="submission" date="2017-04" db="EMBL/GenBank/DDBJ databases">
        <authorList>
            <person name="Varghese N."/>
            <person name="Submissions S."/>
        </authorList>
    </citation>
    <scope>NUCLEOTIDE SEQUENCE [LARGE SCALE GENOMIC DNA]</scope>
    <source>
        <strain evidence="11">DSM 9293</strain>
    </source>
</reference>
<comment type="catalytic activity">
    <reaction evidence="1 7">
        <text>Release of N-terminal proline from a peptide.</text>
        <dbReference type="EC" id="3.4.11.5"/>
    </reaction>
</comment>
<keyword evidence="7" id="KW-0031">Aminopeptidase</keyword>
<proteinExistence type="inferred from homology"/>
<evidence type="ECO:0000256" key="6">
    <source>
        <dbReference type="ARBA" id="ARBA00029605"/>
    </source>
</evidence>
<feature type="active site" description="Nucleophile" evidence="8">
    <location>
        <position position="103"/>
    </location>
</feature>